<dbReference type="EMBL" id="AP027141">
    <property type="protein sequence ID" value="BDV31359.1"/>
    <property type="molecule type" value="Genomic_DNA"/>
</dbReference>
<dbReference type="PROSITE" id="PS51318">
    <property type="entry name" value="TAT"/>
    <property type="match status" value="1"/>
</dbReference>
<evidence type="ECO:0000313" key="3">
    <source>
        <dbReference type="Proteomes" id="UP001317779"/>
    </source>
</evidence>
<gene>
    <name evidence="2" type="ORF">Microterr_20190</name>
</gene>
<name>A0ABM8E0K1_9MICO</name>
<evidence type="ECO:0000313" key="2">
    <source>
        <dbReference type="EMBL" id="BDV31359.1"/>
    </source>
</evidence>
<keyword evidence="3" id="KW-1185">Reference proteome</keyword>
<dbReference type="RefSeq" id="WP_263798053.1">
    <property type="nucleotide sequence ID" value="NZ_AP027141.1"/>
</dbReference>
<protein>
    <recommendedName>
        <fullName evidence="4">Ig-like domain-containing protein</fullName>
    </recommendedName>
</protein>
<evidence type="ECO:0008006" key="4">
    <source>
        <dbReference type="Google" id="ProtNLM"/>
    </source>
</evidence>
<feature type="chain" id="PRO_5047477583" description="Ig-like domain-containing protein" evidence="1">
    <location>
        <begin position="46"/>
        <end position="668"/>
    </location>
</feature>
<dbReference type="InterPro" id="IPR006311">
    <property type="entry name" value="TAT_signal"/>
</dbReference>
<organism evidence="2 3">
    <name type="scientific">Microbacterium terricola</name>
    <dbReference type="NCBI Taxonomy" id="344163"/>
    <lineage>
        <taxon>Bacteria</taxon>
        <taxon>Bacillati</taxon>
        <taxon>Actinomycetota</taxon>
        <taxon>Actinomycetes</taxon>
        <taxon>Micrococcales</taxon>
        <taxon>Microbacteriaceae</taxon>
        <taxon>Microbacterium</taxon>
    </lineage>
</organism>
<proteinExistence type="predicted"/>
<keyword evidence="1" id="KW-0732">Signal</keyword>
<reference evidence="2 3" key="1">
    <citation type="submission" date="2022-12" db="EMBL/GenBank/DDBJ databases">
        <title>Microbacterium terricola strain KV-448 chromosome, complete genome.</title>
        <authorList>
            <person name="Oshima T."/>
            <person name="Moriya T."/>
            <person name="Bessho Y."/>
        </authorList>
    </citation>
    <scope>NUCLEOTIDE SEQUENCE [LARGE SCALE GENOMIC DNA]</scope>
    <source>
        <strain evidence="2 3">KV-448</strain>
    </source>
</reference>
<sequence length="668" mass="68186">MHEAPAVRTPVAARRSRRRRVASGAGVAAATALVLSLLGAAPAQAADEIAPPTDPLVFAGDTSYVGDTIEIPSVGWTPAEGLAFDVVWVVDDTELTFAEDDPEAVDPLDLTLLPEWAGSSVAATVHASAGDVSASFTVSEVTVALPPVSLGTPTLSAPPTVDAPVAAVIPGAESGDDIAYSWLIAAAVVGTQPTFTPAPEQLGQSLSVTVSVSRDGFETAQATSAAATIGAAAFTTAPAPLVSGAVRVASKLTAVPGTWAPGATFTYAWKLDGTTAGTASTFTPASTARGKKLTLSVTGTRPGYTKVTKTTPAVTVGYGVFTAPTPKISGTPVIGGTLKASVGTWSPAPSTVTYRWLRDGAAIKGATKSSYTLTAGDWKTKISVKVTGARTAWATKSVVSAAVIAVKPFTVVKAPTISGTTRVGSTLTAKVAPWTPTATFTYQWKRAGVSIPGATKSTYKLVAADYRKAITVTVTGTRSGYLTRAVTSKATAAIAAPAPIITADGAYTIGTANKNATATTPGTIKPGTYVTTATDQCVWFRGEPGDADPLGFGWTREGTRMIVTITSADPGFETYGCGGWAPYYGLGTPASSFGDGAHAVGVHVKPGLYEMGGDATICYWETFSDFSGSDGALLGMADEDAPVTTLRIGGDVRMVFSQDCGTWTRIGD</sequence>
<dbReference type="Proteomes" id="UP001317779">
    <property type="component" value="Chromosome"/>
</dbReference>
<evidence type="ECO:0000256" key="1">
    <source>
        <dbReference type="SAM" id="SignalP"/>
    </source>
</evidence>
<feature type="signal peptide" evidence="1">
    <location>
        <begin position="1"/>
        <end position="45"/>
    </location>
</feature>
<dbReference type="Gene3D" id="2.60.40.2700">
    <property type="match status" value="3"/>
</dbReference>
<accession>A0ABM8E0K1</accession>